<proteinExistence type="predicted"/>
<sequence length="160" mass="16896">MVPVSRSALGPSGPLDILTGLTSPGGGSSVAGSSGGAWSNTTTIHTNDPASGRNESRVITESGHDHTVRTDLAVWASVGAFVSVAVFVGGLWVLTQWRNRRSARTVALTLARINNPEGAAAERAAEDLEAARRAAYPRRGLLPLAGRWLRRLLWDGFPKS</sequence>
<dbReference type="EMBL" id="JAQJAC010000008">
    <property type="protein sequence ID" value="KAJ5575410.1"/>
    <property type="molecule type" value="Genomic_DNA"/>
</dbReference>
<dbReference type="Proteomes" id="UP001216150">
    <property type="component" value="Unassembled WGS sequence"/>
</dbReference>
<evidence type="ECO:0000313" key="3">
    <source>
        <dbReference type="EMBL" id="KAJ5575410.1"/>
    </source>
</evidence>
<accession>A0AAD6DET7</accession>
<keyword evidence="4" id="KW-1185">Reference proteome</keyword>
<feature type="transmembrane region" description="Helical" evidence="2">
    <location>
        <begin position="72"/>
        <end position="94"/>
    </location>
</feature>
<gene>
    <name evidence="3" type="ORF">N7450_009309</name>
</gene>
<protein>
    <submittedName>
        <fullName evidence="3">Uncharacterized protein</fullName>
    </submittedName>
</protein>
<evidence type="ECO:0000256" key="2">
    <source>
        <dbReference type="SAM" id="Phobius"/>
    </source>
</evidence>
<feature type="region of interest" description="Disordered" evidence="1">
    <location>
        <begin position="15"/>
        <end position="56"/>
    </location>
</feature>
<dbReference type="AlphaFoldDB" id="A0AAD6DET7"/>
<comment type="caution">
    <text evidence="3">The sequence shown here is derived from an EMBL/GenBank/DDBJ whole genome shotgun (WGS) entry which is preliminary data.</text>
</comment>
<keyword evidence="2" id="KW-1133">Transmembrane helix</keyword>
<reference evidence="3 4" key="1">
    <citation type="journal article" date="2023" name="IMA Fungus">
        <title>Comparative genomic study of the Penicillium genus elucidates a diverse pangenome and 15 lateral gene transfer events.</title>
        <authorList>
            <person name="Petersen C."/>
            <person name="Sorensen T."/>
            <person name="Nielsen M.R."/>
            <person name="Sondergaard T.E."/>
            <person name="Sorensen J.L."/>
            <person name="Fitzpatrick D.A."/>
            <person name="Frisvad J.C."/>
            <person name="Nielsen K.L."/>
        </authorList>
    </citation>
    <scope>NUCLEOTIDE SEQUENCE [LARGE SCALE GENOMIC DNA]</scope>
    <source>
        <strain evidence="3 4">IBT 29057</strain>
    </source>
</reference>
<feature type="compositionally biased region" description="Gly residues" evidence="1">
    <location>
        <begin position="23"/>
        <end position="35"/>
    </location>
</feature>
<organism evidence="3 4">
    <name type="scientific">Penicillium hetheringtonii</name>
    <dbReference type="NCBI Taxonomy" id="911720"/>
    <lineage>
        <taxon>Eukaryota</taxon>
        <taxon>Fungi</taxon>
        <taxon>Dikarya</taxon>
        <taxon>Ascomycota</taxon>
        <taxon>Pezizomycotina</taxon>
        <taxon>Eurotiomycetes</taxon>
        <taxon>Eurotiomycetidae</taxon>
        <taxon>Eurotiales</taxon>
        <taxon>Aspergillaceae</taxon>
        <taxon>Penicillium</taxon>
    </lineage>
</organism>
<name>A0AAD6DET7_9EURO</name>
<evidence type="ECO:0000313" key="4">
    <source>
        <dbReference type="Proteomes" id="UP001216150"/>
    </source>
</evidence>
<evidence type="ECO:0000256" key="1">
    <source>
        <dbReference type="SAM" id="MobiDB-lite"/>
    </source>
</evidence>
<feature type="compositionally biased region" description="Polar residues" evidence="1">
    <location>
        <begin position="40"/>
        <end position="49"/>
    </location>
</feature>
<keyword evidence="2" id="KW-0472">Membrane</keyword>
<keyword evidence="2" id="KW-0812">Transmembrane</keyword>